<evidence type="ECO:0000313" key="1">
    <source>
        <dbReference type="EMBL" id="MBX63651.1"/>
    </source>
</evidence>
<accession>A0A2P2Q9I7</accession>
<protein>
    <submittedName>
        <fullName evidence="1">Uncharacterized protein</fullName>
    </submittedName>
</protein>
<dbReference type="EMBL" id="GGEC01083167">
    <property type="protein sequence ID" value="MBX63651.1"/>
    <property type="molecule type" value="Transcribed_RNA"/>
</dbReference>
<sequence>MSSVQSVAYDLEFYIHLPFVDDHWICLPLLYGMCLNLSSLLPIANI</sequence>
<organism evidence="1">
    <name type="scientific">Rhizophora mucronata</name>
    <name type="common">Asiatic mangrove</name>
    <dbReference type="NCBI Taxonomy" id="61149"/>
    <lineage>
        <taxon>Eukaryota</taxon>
        <taxon>Viridiplantae</taxon>
        <taxon>Streptophyta</taxon>
        <taxon>Embryophyta</taxon>
        <taxon>Tracheophyta</taxon>
        <taxon>Spermatophyta</taxon>
        <taxon>Magnoliopsida</taxon>
        <taxon>eudicotyledons</taxon>
        <taxon>Gunneridae</taxon>
        <taxon>Pentapetalae</taxon>
        <taxon>rosids</taxon>
        <taxon>fabids</taxon>
        <taxon>Malpighiales</taxon>
        <taxon>Rhizophoraceae</taxon>
        <taxon>Rhizophora</taxon>
    </lineage>
</organism>
<dbReference type="AlphaFoldDB" id="A0A2P2Q9I7"/>
<reference evidence="1" key="1">
    <citation type="submission" date="2018-02" db="EMBL/GenBank/DDBJ databases">
        <title>Rhizophora mucronata_Transcriptome.</title>
        <authorList>
            <person name="Meera S.P."/>
            <person name="Sreeshan A."/>
            <person name="Augustine A."/>
        </authorList>
    </citation>
    <scope>NUCLEOTIDE SEQUENCE</scope>
    <source>
        <tissue evidence="1">Leaf</tissue>
    </source>
</reference>
<proteinExistence type="predicted"/>
<name>A0A2P2Q9I7_RHIMU</name>